<evidence type="ECO:0000313" key="3">
    <source>
        <dbReference type="Proteomes" id="UP000076661"/>
    </source>
</evidence>
<dbReference type="AlphaFoldDB" id="A0A162BKB7"/>
<feature type="transmembrane region" description="Helical" evidence="1">
    <location>
        <begin position="144"/>
        <end position="160"/>
    </location>
</feature>
<name>A0A162BKB7_9GAMM</name>
<dbReference type="InterPro" id="IPR022266">
    <property type="entry name" value="DtrJ-like"/>
</dbReference>
<evidence type="ECO:0000313" key="2">
    <source>
        <dbReference type="EMBL" id="KZN63376.1"/>
    </source>
</evidence>
<evidence type="ECO:0008006" key="4">
    <source>
        <dbReference type="Google" id="ProtNLM"/>
    </source>
</evidence>
<dbReference type="Pfam" id="PF14348">
    <property type="entry name" value="DtrJ-like"/>
    <property type="match status" value="1"/>
</dbReference>
<proteinExistence type="predicted"/>
<feature type="transmembrane region" description="Helical" evidence="1">
    <location>
        <begin position="27"/>
        <end position="54"/>
    </location>
</feature>
<dbReference type="RefSeq" id="WP_063382159.1">
    <property type="nucleotide sequence ID" value="NZ_AUXX01000034.1"/>
</dbReference>
<comment type="caution">
    <text evidence="2">The sequence shown here is derived from an EMBL/GenBank/DDBJ whole genome shotgun (WGS) entry which is preliminary data.</text>
</comment>
<organism evidence="2 3">
    <name type="scientific">Pseudoalteromonas luteoviolacea S4060-1</name>
    <dbReference type="NCBI Taxonomy" id="1365257"/>
    <lineage>
        <taxon>Bacteria</taxon>
        <taxon>Pseudomonadati</taxon>
        <taxon>Pseudomonadota</taxon>
        <taxon>Gammaproteobacteria</taxon>
        <taxon>Alteromonadales</taxon>
        <taxon>Pseudoalteromonadaceae</taxon>
        <taxon>Pseudoalteromonas</taxon>
    </lineage>
</organism>
<dbReference type="Proteomes" id="UP000076661">
    <property type="component" value="Unassembled WGS sequence"/>
</dbReference>
<feature type="transmembrane region" description="Helical" evidence="1">
    <location>
        <begin position="119"/>
        <end position="138"/>
    </location>
</feature>
<feature type="transmembrane region" description="Helical" evidence="1">
    <location>
        <begin position="180"/>
        <end position="198"/>
    </location>
</feature>
<accession>A0A162BKB7</accession>
<keyword evidence="1" id="KW-0472">Membrane</keyword>
<dbReference type="PATRIC" id="fig|1365257.3.peg.3784"/>
<sequence length="230" mass="25702">MAKNKDAKNDKRTNDESLVGTLLNLPYVILCMLLVSAFVSSVIEVLGIMFDWWAEPGIKHSQIMLQSEVEYLRVTLAKNAITYVSGLSVQTLFDSSIGKIFVFFNSVGLLEQTQYKDGIGVYVGAVLNIFLITFLRFFVFLFSFPLYLIFGYVAFSVGIFERDKRRAGGGRESGTIFQLAKSSIAPSISVALFIYLAWPDSINPVFVFFPSAVVFAISIAYMTASYKKYT</sequence>
<keyword evidence="1" id="KW-1133">Transmembrane helix</keyword>
<dbReference type="EMBL" id="AUXX01000034">
    <property type="protein sequence ID" value="KZN63376.1"/>
    <property type="molecule type" value="Genomic_DNA"/>
</dbReference>
<reference evidence="2 3" key="1">
    <citation type="submission" date="2013-07" db="EMBL/GenBank/DDBJ databases">
        <title>Comparative Genomic and Metabolomic Analysis of Twelve Strains of Pseudoalteromonas luteoviolacea.</title>
        <authorList>
            <person name="Vynne N.G."/>
            <person name="Mansson M."/>
            <person name="Gram L."/>
        </authorList>
    </citation>
    <scope>NUCLEOTIDE SEQUENCE [LARGE SCALE GENOMIC DNA]</scope>
    <source>
        <strain evidence="2 3">S4060-1</strain>
    </source>
</reference>
<keyword evidence="1" id="KW-0812">Transmembrane</keyword>
<protein>
    <recommendedName>
        <fullName evidence="4">Integrating conjugative element membrane protein</fullName>
    </recommendedName>
</protein>
<feature type="transmembrane region" description="Helical" evidence="1">
    <location>
        <begin position="204"/>
        <end position="224"/>
    </location>
</feature>
<gene>
    <name evidence="2" type="ORF">N478_03745</name>
</gene>
<evidence type="ECO:0000256" key="1">
    <source>
        <dbReference type="SAM" id="Phobius"/>
    </source>
</evidence>